<dbReference type="EMBL" id="JAHFZB010000039">
    <property type="protein sequence ID" value="KAK6469481.1"/>
    <property type="molecule type" value="Genomic_DNA"/>
</dbReference>
<dbReference type="SMART" id="SM01381">
    <property type="entry name" value="7TM_GPCR_Srsx"/>
    <property type="match status" value="1"/>
</dbReference>
<evidence type="ECO:0000256" key="4">
    <source>
        <dbReference type="ARBA" id="ARBA00023040"/>
    </source>
</evidence>
<feature type="domain" description="G-protein coupled receptors family 1 profile" evidence="10">
    <location>
        <begin position="74"/>
        <end position="334"/>
    </location>
</feature>
<evidence type="ECO:0000256" key="9">
    <source>
        <dbReference type="SAM" id="Phobius"/>
    </source>
</evidence>
<dbReference type="InterPro" id="IPR001402">
    <property type="entry name" value="Prolrel_pep_rcpt"/>
</dbReference>
<feature type="transmembrane region" description="Helical" evidence="9">
    <location>
        <begin position="275"/>
        <end position="293"/>
    </location>
</feature>
<name>A0ABR0YA19_HUSHU</name>
<comment type="subcellular location">
    <subcellularLocation>
        <location evidence="1">Membrane</location>
        <topology evidence="1">Multi-pass membrane protein</topology>
    </subcellularLocation>
</comment>
<dbReference type="InterPro" id="IPR017452">
    <property type="entry name" value="GPCR_Rhodpsn_7TM"/>
</dbReference>
<feature type="region of interest" description="Disordered" evidence="8">
    <location>
        <begin position="358"/>
        <end position="382"/>
    </location>
</feature>
<dbReference type="PROSITE" id="PS50262">
    <property type="entry name" value="G_PROTEIN_RECEP_F1_2"/>
    <property type="match status" value="1"/>
</dbReference>
<feature type="transmembrane region" description="Helical" evidence="9">
    <location>
        <begin position="125"/>
        <end position="152"/>
    </location>
</feature>
<feature type="compositionally biased region" description="Basic residues" evidence="8">
    <location>
        <begin position="371"/>
        <end position="382"/>
    </location>
</feature>
<keyword evidence="2 9" id="KW-0812">Transmembrane</keyword>
<feature type="transmembrane region" description="Helical" evidence="9">
    <location>
        <begin position="59"/>
        <end position="82"/>
    </location>
</feature>
<feature type="transmembrane region" description="Helical" evidence="9">
    <location>
        <begin position="94"/>
        <end position="119"/>
    </location>
</feature>
<evidence type="ECO:0000256" key="8">
    <source>
        <dbReference type="SAM" id="MobiDB-lite"/>
    </source>
</evidence>
<evidence type="ECO:0000259" key="10">
    <source>
        <dbReference type="PROSITE" id="PS50262"/>
    </source>
</evidence>
<evidence type="ECO:0000256" key="2">
    <source>
        <dbReference type="ARBA" id="ARBA00022692"/>
    </source>
</evidence>
<reference evidence="11 12" key="1">
    <citation type="submission" date="2021-05" db="EMBL/GenBank/DDBJ databases">
        <authorList>
            <person name="Zahm M."/>
            <person name="Klopp C."/>
            <person name="Cabau C."/>
            <person name="Kuhl H."/>
            <person name="Suciu R."/>
            <person name="Ciorpac M."/>
            <person name="Holostenco D."/>
            <person name="Gessner J."/>
            <person name="Wuertz S."/>
            <person name="Hohne C."/>
            <person name="Stock M."/>
            <person name="Gislard M."/>
            <person name="Lluch J."/>
            <person name="Milhes M."/>
            <person name="Lampietro C."/>
            <person name="Lopez Roques C."/>
            <person name="Donnadieu C."/>
            <person name="Du K."/>
            <person name="Schartl M."/>
            <person name="Guiguen Y."/>
        </authorList>
    </citation>
    <scope>NUCLEOTIDE SEQUENCE [LARGE SCALE GENOMIC DNA]</scope>
    <source>
        <strain evidence="11">Hh-F2</strain>
        <tissue evidence="11">Blood</tissue>
    </source>
</reference>
<keyword evidence="5 9" id="KW-0472">Membrane</keyword>
<evidence type="ECO:0000256" key="6">
    <source>
        <dbReference type="ARBA" id="ARBA00023170"/>
    </source>
</evidence>
<organism evidence="11 12">
    <name type="scientific">Huso huso</name>
    <name type="common">Beluga</name>
    <name type="synonym">Acipenser huso</name>
    <dbReference type="NCBI Taxonomy" id="61971"/>
    <lineage>
        <taxon>Eukaryota</taxon>
        <taxon>Metazoa</taxon>
        <taxon>Chordata</taxon>
        <taxon>Craniata</taxon>
        <taxon>Vertebrata</taxon>
        <taxon>Euteleostomi</taxon>
        <taxon>Actinopterygii</taxon>
        <taxon>Chondrostei</taxon>
        <taxon>Acipenseriformes</taxon>
        <taxon>Acipenseridae</taxon>
        <taxon>Huso</taxon>
    </lineage>
</organism>
<sequence length="382" mass="43311">MEDSGSGSGWGPGWTVSAPHPNGSYSANPAGVSELRNASSSNSSSQFAGVELLQSFKPLIIPCYALVVLVGVFGNYLLLYIICRTRKMHNVTNFFIGNLAFSDMLMCATCVPFTLAYAFNPRGWVFGRFMCYLVFLIQPVTVYVSVFTLTAIAVDRYHATVHPLKKRLSVPACAYVLVGIWLLSCALVAPAVAHTYHVEFQEEGFTICEEFWMGQKQEHLAYAYSTLVMTYILPLSALSLSYLCISVKLRSRVTPGQPSRNRASESQRERKIRKIFRLVVLVVSAFGICWLPIHVFNVLRDIDINLIDKRYFLLIQLLCHWCAMSSACCNPFLYAWLHDRFRAELRKMFAWRRRCSCRGGGRSPSQQLRGCQRHAVRRKRVR</sequence>
<evidence type="ECO:0000256" key="3">
    <source>
        <dbReference type="ARBA" id="ARBA00022989"/>
    </source>
</evidence>
<feature type="transmembrane region" description="Helical" evidence="9">
    <location>
        <begin position="172"/>
        <end position="193"/>
    </location>
</feature>
<keyword evidence="12" id="KW-1185">Reference proteome</keyword>
<feature type="transmembrane region" description="Helical" evidence="9">
    <location>
        <begin position="313"/>
        <end position="337"/>
    </location>
</feature>
<keyword evidence="6" id="KW-0675">Receptor</keyword>
<dbReference type="PANTHER" id="PTHR24235">
    <property type="entry name" value="NEUROPEPTIDE Y RECEPTOR"/>
    <property type="match status" value="1"/>
</dbReference>
<comment type="caution">
    <text evidence="11">The sequence shown here is derived from an EMBL/GenBank/DDBJ whole genome shotgun (WGS) entry which is preliminary data.</text>
</comment>
<dbReference type="Gene3D" id="1.20.1070.10">
    <property type="entry name" value="Rhodopsin 7-helix transmembrane proteins"/>
    <property type="match status" value="1"/>
</dbReference>
<proteinExistence type="predicted"/>
<dbReference type="PRINTS" id="PR00237">
    <property type="entry name" value="GPCRRHODOPSN"/>
</dbReference>
<evidence type="ECO:0000313" key="12">
    <source>
        <dbReference type="Proteomes" id="UP001369086"/>
    </source>
</evidence>
<keyword evidence="7" id="KW-0807">Transducer</keyword>
<dbReference type="InterPro" id="IPR000276">
    <property type="entry name" value="GPCR_Rhodpsn"/>
</dbReference>
<dbReference type="PRINTS" id="PR01018">
    <property type="entry name" value="PRPRECEPTOR"/>
</dbReference>
<evidence type="ECO:0000256" key="7">
    <source>
        <dbReference type="ARBA" id="ARBA00023224"/>
    </source>
</evidence>
<dbReference type="SUPFAM" id="SSF81321">
    <property type="entry name" value="Family A G protein-coupled receptor-like"/>
    <property type="match status" value="1"/>
</dbReference>
<keyword evidence="3 9" id="KW-1133">Transmembrane helix</keyword>
<protein>
    <submittedName>
        <fullName evidence="11">Prolactin-releasing peptide receptor-like</fullName>
    </submittedName>
</protein>
<accession>A0ABR0YA19</accession>
<dbReference type="PANTHER" id="PTHR24235:SF14">
    <property type="entry name" value="PROLACTIN RELEASING HORMONE RECEPTOR"/>
    <property type="match status" value="1"/>
</dbReference>
<dbReference type="Pfam" id="PF00001">
    <property type="entry name" value="7tm_1"/>
    <property type="match status" value="1"/>
</dbReference>
<feature type="transmembrane region" description="Helical" evidence="9">
    <location>
        <begin position="221"/>
        <end position="245"/>
    </location>
</feature>
<dbReference type="Proteomes" id="UP001369086">
    <property type="component" value="Unassembled WGS sequence"/>
</dbReference>
<evidence type="ECO:0000256" key="1">
    <source>
        <dbReference type="ARBA" id="ARBA00004141"/>
    </source>
</evidence>
<gene>
    <name evidence="11" type="ORF">HHUSO_G32428</name>
</gene>
<evidence type="ECO:0000256" key="5">
    <source>
        <dbReference type="ARBA" id="ARBA00023136"/>
    </source>
</evidence>
<evidence type="ECO:0000313" key="11">
    <source>
        <dbReference type="EMBL" id="KAK6469481.1"/>
    </source>
</evidence>
<dbReference type="CDD" id="cd15394">
    <property type="entry name" value="7tmA_PrRP_R"/>
    <property type="match status" value="1"/>
</dbReference>
<keyword evidence="4" id="KW-0297">G-protein coupled receptor</keyword>